<comment type="caution">
    <text evidence="15">The sequence shown here is derived from an EMBL/GenBank/DDBJ whole genome shotgun (WGS) entry which is preliminary data.</text>
</comment>
<dbReference type="AlphaFoldDB" id="A0A9P6ZME6"/>
<dbReference type="EC" id="3.4.24.-" evidence="13"/>
<evidence type="ECO:0000256" key="3">
    <source>
        <dbReference type="ARBA" id="ARBA00022525"/>
    </source>
</evidence>
<keyword evidence="3 13" id="KW-0964">Secreted</keyword>
<dbReference type="CDD" id="cd09596">
    <property type="entry name" value="M36"/>
    <property type="match status" value="1"/>
</dbReference>
<feature type="active site" evidence="11">
    <location>
        <position position="634"/>
    </location>
</feature>
<dbReference type="PANTHER" id="PTHR33478">
    <property type="entry name" value="EXTRACELLULAR METALLOPROTEINASE MEP"/>
    <property type="match status" value="1"/>
</dbReference>
<keyword evidence="9 13" id="KW-0482">Metalloprotease</keyword>
<feature type="signal peptide" evidence="13">
    <location>
        <begin position="1"/>
        <end position="17"/>
    </location>
</feature>
<dbReference type="InterPro" id="IPR001842">
    <property type="entry name" value="Peptidase_M36"/>
</dbReference>
<comment type="similarity">
    <text evidence="2 13">Belongs to the peptidase M36 family.</text>
</comment>
<keyword evidence="16" id="KW-1185">Reference proteome</keyword>
<reference evidence="15" key="1">
    <citation type="journal article" date="2020" name="New Phytol.">
        <title>Comparative genomics reveals dynamic genome evolution in host specialist ectomycorrhizal fungi.</title>
        <authorList>
            <person name="Lofgren L.A."/>
            <person name="Nguyen N.H."/>
            <person name="Vilgalys R."/>
            <person name="Ruytinx J."/>
            <person name="Liao H.L."/>
            <person name="Branco S."/>
            <person name="Kuo A."/>
            <person name="LaButti K."/>
            <person name="Lipzen A."/>
            <person name="Andreopoulos W."/>
            <person name="Pangilinan J."/>
            <person name="Riley R."/>
            <person name="Hundley H."/>
            <person name="Na H."/>
            <person name="Barry K."/>
            <person name="Grigoriev I.V."/>
            <person name="Stajich J.E."/>
            <person name="Kennedy P.G."/>
        </authorList>
    </citation>
    <scope>NUCLEOTIDE SEQUENCE</scope>
    <source>
        <strain evidence="15">DOB743</strain>
    </source>
</reference>
<dbReference type="Gene3D" id="3.10.170.10">
    <property type="match status" value="1"/>
</dbReference>
<evidence type="ECO:0000259" key="14">
    <source>
        <dbReference type="Pfam" id="PF07504"/>
    </source>
</evidence>
<dbReference type="Gene3D" id="1.10.390.10">
    <property type="entry name" value="Neutral Protease Domain 2"/>
    <property type="match status" value="1"/>
</dbReference>
<evidence type="ECO:0000313" key="16">
    <source>
        <dbReference type="Proteomes" id="UP000714275"/>
    </source>
</evidence>
<evidence type="ECO:0000313" key="15">
    <source>
        <dbReference type="EMBL" id="KAG1772479.1"/>
    </source>
</evidence>
<evidence type="ECO:0000256" key="4">
    <source>
        <dbReference type="ARBA" id="ARBA00022670"/>
    </source>
</evidence>
<name>A0A9P6ZME6_9AGAM</name>
<keyword evidence="5 12" id="KW-0479">Metal-binding</keyword>
<dbReference type="GO" id="GO:0006508">
    <property type="term" value="P:proteolysis"/>
    <property type="evidence" value="ECO:0007669"/>
    <property type="project" value="UniProtKB-KW"/>
</dbReference>
<sequence length="885" mass="96808">MRGLTTVTLALLGLAAAIPEPQRRKSLSFGPVLPHARFDSTAHHPVPATLFSTQDRVRVDPYEVAKTFLDSFVDLDGGVSYVIRSDSYTDRATGVTHVYARQVIQGIQVADGNVNLNIKDGVVLSYGDSFYPGPAPASHTRGAHPHAEYCAQLDSARSPRSGQTTLDGAHRELEHIHSSNCATLPNIPTPSFDDHVPSPQDAPRALLTFLLAAVPSPALSQDIHTRFDDHLASMTMAHMSGFLPHEAEQLTITGAPGTIGEVKTSVVWVQVPSKDGTVHLELVHRFEVEMENNWYEATVSASLPHRVVSVVDWASDSPMPLYSPDSHPEDAQLPPLPSFVPADSSAPSCSTKKVGGRFRKGKAVADLRKSKATKEAAKWFSGPAIPEFPKTYYNVFPWSTNDPVEAAEKKAMKEAGAHADFLPPSYGRFHSSELGDKLASPAGWHALPWGVDPSINEDEKAALRAQGEFWRVTNTTWGNNVFAHENWEGRNSWMYNRRPEGQSVGGDVSQLPVVHFNYTYSPSAKDNSDENMADAHAHIDATVTQLFYTSNLFHDLTYRYGFTEEAGNFQQYNFGRGGEESDAVITNAQDGSGFNNANFMTPPDGQNGKCRMYLWNTANPYRDGDMEAGIVIHELAHGLSTRLTGGPKNSGCLGWGEAGGMGEGWGDFLATTIRSTATYQDYPMGAWAANRPGGIRNYPYSLDKSVNPSTYKTLDKPGYWGVHAIGEVWAQILWVVEQRLIAKHGFSDNLFPPSPDANFADYAAFYRVDKPFVPKHGNSLLIQLVLNGMKLQPCSPSFFDARDAIVQADQVLTGGENFCDIWTGFAERGLGIDATVKGRTPWGGGVREDGYKVPAACQSEDEPSPEPTPEDPEDDCGLFGCWRML</sequence>
<evidence type="ECO:0000256" key="8">
    <source>
        <dbReference type="ARBA" id="ARBA00022833"/>
    </source>
</evidence>
<dbReference type="Pfam" id="PF02128">
    <property type="entry name" value="Peptidase_M36"/>
    <property type="match status" value="1"/>
</dbReference>
<evidence type="ECO:0000256" key="5">
    <source>
        <dbReference type="ARBA" id="ARBA00022723"/>
    </source>
</evidence>
<dbReference type="Proteomes" id="UP000714275">
    <property type="component" value="Unassembled WGS sequence"/>
</dbReference>
<evidence type="ECO:0000256" key="12">
    <source>
        <dbReference type="PIRSR" id="PIRSR601842-2"/>
    </source>
</evidence>
<dbReference type="PANTHER" id="PTHR33478:SF1">
    <property type="entry name" value="EXTRACELLULAR METALLOPROTEINASE MEP"/>
    <property type="match status" value="1"/>
</dbReference>
<evidence type="ECO:0000256" key="13">
    <source>
        <dbReference type="RuleBase" id="RU364017"/>
    </source>
</evidence>
<protein>
    <recommendedName>
        <fullName evidence="13">Extracellular metalloproteinase</fullName>
        <ecNumber evidence="13">3.4.24.-</ecNumber>
    </recommendedName>
    <alternativeName>
        <fullName evidence="13">Fungalysin</fullName>
    </alternativeName>
</protein>
<dbReference type="OrthoDB" id="3227768at2759"/>
<dbReference type="GO" id="GO:0005615">
    <property type="term" value="C:extracellular space"/>
    <property type="evidence" value="ECO:0007669"/>
    <property type="project" value="InterPro"/>
</dbReference>
<feature type="binding site" evidence="12">
    <location>
        <position position="663"/>
    </location>
    <ligand>
        <name>Zn(2+)</name>
        <dbReference type="ChEBI" id="CHEBI:29105"/>
        <note>catalytic</note>
    </ligand>
</feature>
<dbReference type="InterPro" id="IPR011096">
    <property type="entry name" value="FTP_domain"/>
</dbReference>
<dbReference type="SUPFAM" id="SSF55486">
    <property type="entry name" value="Metalloproteases ('zincins'), catalytic domain"/>
    <property type="match status" value="1"/>
</dbReference>
<evidence type="ECO:0000256" key="7">
    <source>
        <dbReference type="ARBA" id="ARBA00022801"/>
    </source>
</evidence>
<gene>
    <name evidence="15" type="ORF">EV702DRAFT_1201502</name>
</gene>
<keyword evidence="8 12" id="KW-0862">Zinc</keyword>
<keyword evidence="4 13" id="KW-0645">Protease</keyword>
<dbReference type="GO" id="GO:0008270">
    <property type="term" value="F:zinc ion binding"/>
    <property type="evidence" value="ECO:0007669"/>
    <property type="project" value="InterPro"/>
</dbReference>
<feature type="binding site" evidence="12">
    <location>
        <position position="633"/>
    </location>
    <ligand>
        <name>Zn(2+)</name>
        <dbReference type="ChEBI" id="CHEBI:29105"/>
        <note>catalytic</note>
    </ligand>
</feature>
<comment type="cofactor">
    <cofactor evidence="12">
        <name>Zn(2+)</name>
        <dbReference type="ChEBI" id="CHEBI:29105"/>
    </cofactor>
    <text evidence="12">Binds 1 zinc ion per subunit.</text>
</comment>
<keyword evidence="10 13" id="KW-0865">Zymogen</keyword>
<keyword evidence="6 13" id="KW-0732">Signal</keyword>
<dbReference type="GO" id="GO:0004222">
    <property type="term" value="F:metalloendopeptidase activity"/>
    <property type="evidence" value="ECO:0007669"/>
    <property type="project" value="InterPro"/>
</dbReference>
<organism evidence="15 16">
    <name type="scientific">Suillus placidus</name>
    <dbReference type="NCBI Taxonomy" id="48579"/>
    <lineage>
        <taxon>Eukaryota</taxon>
        <taxon>Fungi</taxon>
        <taxon>Dikarya</taxon>
        <taxon>Basidiomycota</taxon>
        <taxon>Agaricomycotina</taxon>
        <taxon>Agaricomycetes</taxon>
        <taxon>Agaricomycetidae</taxon>
        <taxon>Boletales</taxon>
        <taxon>Suillineae</taxon>
        <taxon>Suillaceae</taxon>
        <taxon>Suillus</taxon>
    </lineage>
</organism>
<evidence type="ECO:0000256" key="2">
    <source>
        <dbReference type="ARBA" id="ARBA00006006"/>
    </source>
</evidence>
<evidence type="ECO:0000256" key="1">
    <source>
        <dbReference type="ARBA" id="ARBA00004613"/>
    </source>
</evidence>
<evidence type="ECO:0000256" key="9">
    <source>
        <dbReference type="ARBA" id="ARBA00023049"/>
    </source>
</evidence>
<comment type="subcellular location">
    <subcellularLocation>
        <location evidence="1 13">Secreted</location>
    </subcellularLocation>
</comment>
<evidence type="ECO:0000256" key="10">
    <source>
        <dbReference type="ARBA" id="ARBA00023145"/>
    </source>
</evidence>
<dbReference type="Pfam" id="PF07504">
    <property type="entry name" value="FTP"/>
    <property type="match status" value="1"/>
</dbReference>
<dbReference type="EMBL" id="JABBWD010000053">
    <property type="protein sequence ID" value="KAG1772479.1"/>
    <property type="molecule type" value="Genomic_DNA"/>
</dbReference>
<dbReference type="InterPro" id="IPR027268">
    <property type="entry name" value="Peptidase_M4/M1_CTD_sf"/>
</dbReference>
<feature type="domain" description="FTP" evidence="14">
    <location>
        <begin position="85"/>
        <end position="130"/>
    </location>
</feature>
<dbReference type="InterPro" id="IPR050371">
    <property type="entry name" value="Fungal_virulence_M36"/>
</dbReference>
<evidence type="ECO:0000256" key="6">
    <source>
        <dbReference type="ARBA" id="ARBA00022729"/>
    </source>
</evidence>
<feature type="chain" id="PRO_5040537976" description="Extracellular metalloproteinase" evidence="13">
    <location>
        <begin position="18"/>
        <end position="885"/>
    </location>
</feature>
<feature type="binding site" evidence="12">
    <location>
        <position position="637"/>
    </location>
    <ligand>
        <name>Zn(2+)</name>
        <dbReference type="ChEBI" id="CHEBI:29105"/>
        <note>catalytic</note>
    </ligand>
</feature>
<evidence type="ECO:0000256" key="11">
    <source>
        <dbReference type="PIRSR" id="PIRSR601842-1"/>
    </source>
</evidence>
<keyword evidence="7 13" id="KW-0378">Hydrolase</keyword>
<accession>A0A9P6ZME6</accession>
<proteinExistence type="inferred from homology"/>